<feature type="region of interest" description="Disordered" evidence="1">
    <location>
        <begin position="282"/>
        <end position="313"/>
    </location>
</feature>
<sequence>MIHRCMTMRVVRPQYETVLYSIIPQDDLSCMAFSPWIFFHRIQFESSPYGFSRFLSASSSRAFRSCCFCHPLRCCGTRTCLHLKSAQTAKDQTNFAPLHNPTAFSLSLSSTLNTKAIATVIRKASPCAGKMVGRSSNNKFELFDINSGFAPPDPKYESWKPPADQIPMSGTGKDSRFTEEAIWSTKPMRPKRSNLGAYATDRAAGASGDTAKPKPKLDGTGTWGDFGVKGPAMSSPPEDNKERGGSYVQGSPVPHTIEGMNEVLKQRAQAAYAKSAAAYANASPSAGAKKGDQAASRATSTASNDTMTAPSPHLKLVPPHMRKLLGGQMTPVPSPTPEPARGFQAPLVTAPPATDEAVDIVALCQKRLDEQQKQKQKATFPSSLTTTNVTRAAQNNNEAVIQGELPNRPISALAPKPIVARPAPGNHYALPANSDGRRASSTTLVNDVDTEIDDEALADRLQAAEFGLDHAGNAHDMLNQELNHYKSAQHETSKSKVDVNKVDLYEKLHKVQEILWKQETMRLHGFTESKYSLYGMDKTQFQRYYASIVSAHLAQWEARRERIEQVVRMQRELNAKNKYTVDELLAIDGGSFKAVCDKVSSAHEHHTSALDLSSDSDRHFMLTEDDFNSNNGNDEQEFDSDGFGPSGDEEEEDEDDDDDDAVIFKGHQSGSGAHPW</sequence>
<dbReference type="Proteomes" id="UP000799764">
    <property type="component" value="Unassembled WGS sequence"/>
</dbReference>
<proteinExistence type="predicted"/>
<keyword evidence="3" id="KW-1185">Reference proteome</keyword>
<reference evidence="2" key="1">
    <citation type="journal article" date="2020" name="Stud. Mycol.">
        <title>101 Dothideomycetes genomes: a test case for predicting lifestyles and emergence of pathogens.</title>
        <authorList>
            <person name="Haridas S."/>
            <person name="Albert R."/>
            <person name="Binder M."/>
            <person name="Bloem J."/>
            <person name="Labutti K."/>
            <person name="Salamov A."/>
            <person name="Andreopoulos B."/>
            <person name="Baker S."/>
            <person name="Barry K."/>
            <person name="Bills G."/>
            <person name="Bluhm B."/>
            <person name="Cannon C."/>
            <person name="Castanera R."/>
            <person name="Culley D."/>
            <person name="Daum C."/>
            <person name="Ezra D."/>
            <person name="Gonzalez J."/>
            <person name="Henrissat B."/>
            <person name="Kuo A."/>
            <person name="Liang C."/>
            <person name="Lipzen A."/>
            <person name="Lutzoni F."/>
            <person name="Magnuson J."/>
            <person name="Mondo S."/>
            <person name="Nolan M."/>
            <person name="Ohm R."/>
            <person name="Pangilinan J."/>
            <person name="Park H.-J."/>
            <person name="Ramirez L."/>
            <person name="Alfaro M."/>
            <person name="Sun H."/>
            <person name="Tritt A."/>
            <person name="Yoshinaga Y."/>
            <person name="Zwiers L.-H."/>
            <person name="Turgeon B."/>
            <person name="Goodwin S."/>
            <person name="Spatafora J."/>
            <person name="Crous P."/>
            <person name="Grigoriev I."/>
        </authorList>
    </citation>
    <scope>NUCLEOTIDE SEQUENCE</scope>
    <source>
        <strain evidence="2">CBS 690.94</strain>
    </source>
</reference>
<accession>A0A9P4P9A9</accession>
<dbReference type="EMBL" id="MU001511">
    <property type="protein sequence ID" value="KAF2438914.1"/>
    <property type="molecule type" value="Genomic_DNA"/>
</dbReference>
<organism evidence="2 3">
    <name type="scientific">Karstenula rhodostoma CBS 690.94</name>
    <dbReference type="NCBI Taxonomy" id="1392251"/>
    <lineage>
        <taxon>Eukaryota</taxon>
        <taxon>Fungi</taxon>
        <taxon>Dikarya</taxon>
        <taxon>Ascomycota</taxon>
        <taxon>Pezizomycotina</taxon>
        <taxon>Dothideomycetes</taxon>
        <taxon>Pleosporomycetidae</taxon>
        <taxon>Pleosporales</taxon>
        <taxon>Massarineae</taxon>
        <taxon>Didymosphaeriaceae</taxon>
        <taxon>Karstenula</taxon>
    </lineage>
</organism>
<feature type="region of interest" description="Disordered" evidence="1">
    <location>
        <begin position="189"/>
        <end position="251"/>
    </location>
</feature>
<feature type="compositionally biased region" description="Acidic residues" evidence="1">
    <location>
        <begin position="647"/>
        <end position="661"/>
    </location>
</feature>
<name>A0A9P4P9A9_9PLEO</name>
<protein>
    <submittedName>
        <fullName evidence="2">Uncharacterized protein</fullName>
    </submittedName>
</protein>
<evidence type="ECO:0000256" key="1">
    <source>
        <dbReference type="SAM" id="MobiDB-lite"/>
    </source>
</evidence>
<feature type="region of interest" description="Disordered" evidence="1">
    <location>
        <begin position="622"/>
        <end position="676"/>
    </location>
</feature>
<comment type="caution">
    <text evidence="2">The sequence shown here is derived from an EMBL/GenBank/DDBJ whole genome shotgun (WGS) entry which is preliminary data.</text>
</comment>
<evidence type="ECO:0000313" key="3">
    <source>
        <dbReference type="Proteomes" id="UP000799764"/>
    </source>
</evidence>
<dbReference type="AlphaFoldDB" id="A0A9P4P9A9"/>
<evidence type="ECO:0000313" key="2">
    <source>
        <dbReference type="EMBL" id="KAF2438914.1"/>
    </source>
</evidence>
<gene>
    <name evidence="2" type="ORF">P171DRAFT_158386</name>
</gene>
<dbReference type="OrthoDB" id="3796067at2759"/>
<feature type="compositionally biased region" description="Polar residues" evidence="1">
    <location>
        <begin position="296"/>
        <end position="309"/>
    </location>
</feature>